<evidence type="ECO:0000256" key="1">
    <source>
        <dbReference type="ARBA" id="ARBA00023015"/>
    </source>
</evidence>
<organism evidence="5 6">
    <name type="scientific">Bradyrhizobium valentinum</name>
    <dbReference type="NCBI Taxonomy" id="1518501"/>
    <lineage>
        <taxon>Bacteria</taxon>
        <taxon>Pseudomonadati</taxon>
        <taxon>Pseudomonadota</taxon>
        <taxon>Alphaproteobacteria</taxon>
        <taxon>Hyphomicrobiales</taxon>
        <taxon>Nitrobacteraceae</taxon>
        <taxon>Bradyrhizobium</taxon>
    </lineage>
</organism>
<dbReference type="Gene3D" id="3.40.1410.10">
    <property type="entry name" value="Chorismate lyase-like"/>
    <property type="match status" value="1"/>
</dbReference>
<dbReference type="SUPFAM" id="SSF64288">
    <property type="entry name" value="Chorismate lyase-like"/>
    <property type="match status" value="1"/>
</dbReference>
<evidence type="ECO:0000313" key="6">
    <source>
        <dbReference type="Proteomes" id="UP000051913"/>
    </source>
</evidence>
<keyword evidence="6" id="KW-1185">Reference proteome</keyword>
<dbReference type="GO" id="GO:0045892">
    <property type="term" value="P:negative regulation of DNA-templated transcription"/>
    <property type="evidence" value="ECO:0007669"/>
    <property type="project" value="TreeGrafter"/>
</dbReference>
<dbReference type="CDD" id="cd07377">
    <property type="entry name" value="WHTH_GntR"/>
    <property type="match status" value="1"/>
</dbReference>
<dbReference type="InterPro" id="IPR036390">
    <property type="entry name" value="WH_DNA-bd_sf"/>
</dbReference>
<dbReference type="Pfam" id="PF00392">
    <property type="entry name" value="GntR"/>
    <property type="match status" value="1"/>
</dbReference>
<comment type="caution">
    <text evidence="5">The sequence shown here is derived from an EMBL/GenBank/DDBJ whole genome shotgun (WGS) entry which is preliminary data.</text>
</comment>
<dbReference type="AlphaFoldDB" id="A0A0R3KSA4"/>
<dbReference type="GO" id="GO:0003677">
    <property type="term" value="F:DNA binding"/>
    <property type="evidence" value="ECO:0007669"/>
    <property type="project" value="UniProtKB-KW"/>
</dbReference>
<feature type="domain" description="HTH gntR-type" evidence="4">
    <location>
        <begin position="10"/>
        <end position="78"/>
    </location>
</feature>
<dbReference type="SMART" id="SM00345">
    <property type="entry name" value="HTH_GNTR"/>
    <property type="match status" value="1"/>
</dbReference>
<dbReference type="PANTHER" id="PTHR44846">
    <property type="entry name" value="MANNOSYL-D-GLYCERATE TRANSPORT/METABOLISM SYSTEM REPRESSOR MNGR-RELATED"/>
    <property type="match status" value="1"/>
</dbReference>
<protein>
    <recommendedName>
        <fullName evidence="4">HTH gntR-type domain-containing protein</fullName>
    </recommendedName>
</protein>
<keyword evidence="1" id="KW-0805">Transcription regulation</keyword>
<dbReference type="PROSITE" id="PS50949">
    <property type="entry name" value="HTH_GNTR"/>
    <property type="match status" value="1"/>
</dbReference>
<dbReference type="GO" id="GO:0003700">
    <property type="term" value="F:DNA-binding transcription factor activity"/>
    <property type="evidence" value="ECO:0007669"/>
    <property type="project" value="InterPro"/>
</dbReference>
<proteinExistence type="predicted"/>
<dbReference type="SUPFAM" id="SSF46785">
    <property type="entry name" value="Winged helix' DNA-binding domain"/>
    <property type="match status" value="1"/>
</dbReference>
<dbReference type="InterPro" id="IPR036388">
    <property type="entry name" value="WH-like_DNA-bd_sf"/>
</dbReference>
<dbReference type="Proteomes" id="UP000051913">
    <property type="component" value="Unassembled WGS sequence"/>
</dbReference>
<dbReference type="InterPro" id="IPR012702">
    <property type="entry name" value="CP_lyase_PhnF"/>
</dbReference>
<dbReference type="NCBIfam" id="TIGR02325">
    <property type="entry name" value="C_P_lyase_phnF"/>
    <property type="match status" value="1"/>
</dbReference>
<evidence type="ECO:0000259" key="4">
    <source>
        <dbReference type="PROSITE" id="PS50949"/>
    </source>
</evidence>
<sequence length="257" mass="28307">MAKALSGAGITRWRQVGETLMREIDQGLLAPGDKLPAEMELQERFGVARQTVRRALSHLRNEGILDVQLGRGTFVANKVFQYQIAAQKTFEQNLVDSSMTPSRQLISCEILAATRGIAEKLEIQAGDRVLLVVTLGKADDVPVALVKTYFPVSRIPRLEKAYRQISANRAKAFSPAKVLKTAGIRSFGRKNIRLKSRFPSPDEAETLKLTSMDTLVETNSVSTAENGTAIFYSISYYAGSRVEFFIGEDAIASFSAE</sequence>
<dbReference type="InterPro" id="IPR000524">
    <property type="entry name" value="Tscrpt_reg_HTH_GntR"/>
</dbReference>
<evidence type="ECO:0000313" key="5">
    <source>
        <dbReference type="EMBL" id="KRQ96292.1"/>
    </source>
</evidence>
<dbReference type="InterPro" id="IPR011663">
    <property type="entry name" value="UTRA"/>
</dbReference>
<dbReference type="InterPro" id="IPR050679">
    <property type="entry name" value="Bact_HTH_transcr_reg"/>
</dbReference>
<name>A0A0R3KSA4_9BRAD</name>
<reference evidence="5 6" key="1">
    <citation type="submission" date="2014-03" db="EMBL/GenBank/DDBJ databases">
        <title>Bradyrhizobium valentinum sp. nov., isolated from effective nodules of Lupinus mariae-josephae, a lupine endemic of basic-lime soils in Eastern Spain.</title>
        <authorList>
            <person name="Duran D."/>
            <person name="Rey L."/>
            <person name="Navarro A."/>
            <person name="Busquets A."/>
            <person name="Imperial J."/>
            <person name="Ruiz-Argueso T."/>
        </authorList>
    </citation>
    <scope>NUCLEOTIDE SEQUENCE [LARGE SCALE GENOMIC DNA]</scope>
    <source>
        <strain evidence="5 6">LmjM3</strain>
    </source>
</reference>
<evidence type="ECO:0000256" key="2">
    <source>
        <dbReference type="ARBA" id="ARBA00023125"/>
    </source>
</evidence>
<dbReference type="PANTHER" id="PTHR44846:SF1">
    <property type="entry name" value="MANNOSYL-D-GLYCERATE TRANSPORT_METABOLISM SYSTEM REPRESSOR MNGR-RELATED"/>
    <property type="match status" value="1"/>
</dbReference>
<dbReference type="SMART" id="SM00866">
    <property type="entry name" value="UTRA"/>
    <property type="match status" value="1"/>
</dbReference>
<dbReference type="EMBL" id="LLXX01000194">
    <property type="protein sequence ID" value="KRQ96292.1"/>
    <property type="molecule type" value="Genomic_DNA"/>
</dbReference>
<evidence type="ECO:0000256" key="3">
    <source>
        <dbReference type="ARBA" id="ARBA00023163"/>
    </source>
</evidence>
<dbReference type="Gene3D" id="1.10.10.10">
    <property type="entry name" value="Winged helix-like DNA-binding domain superfamily/Winged helix DNA-binding domain"/>
    <property type="match status" value="1"/>
</dbReference>
<dbReference type="InterPro" id="IPR028978">
    <property type="entry name" value="Chorismate_lyase_/UTRA_dom_sf"/>
</dbReference>
<keyword evidence="3" id="KW-0804">Transcription</keyword>
<gene>
    <name evidence="5" type="ORF">CP49_37045</name>
</gene>
<dbReference type="PRINTS" id="PR00035">
    <property type="entry name" value="HTHGNTR"/>
</dbReference>
<dbReference type="Pfam" id="PF07702">
    <property type="entry name" value="UTRA"/>
    <property type="match status" value="1"/>
</dbReference>
<keyword evidence="2" id="KW-0238">DNA-binding</keyword>
<accession>A0A0R3KSA4</accession>
<dbReference type="RefSeq" id="WP_057854601.1">
    <property type="nucleotide sequence ID" value="NZ_LLXX01000194.1"/>
</dbReference>